<keyword evidence="1" id="KW-0328">Glycosyltransferase</keyword>
<dbReference type="Gene3D" id="3.40.50.2000">
    <property type="entry name" value="Glycogen Phosphorylase B"/>
    <property type="match status" value="2"/>
</dbReference>
<dbReference type="PANTHER" id="PTHR12526:SF510">
    <property type="entry name" value="D-INOSITOL 3-PHOSPHATE GLYCOSYLTRANSFERASE"/>
    <property type="match status" value="1"/>
</dbReference>
<dbReference type="EMBL" id="FMBC01000002">
    <property type="protein sequence ID" value="SCB85045.1"/>
    <property type="molecule type" value="Genomic_DNA"/>
</dbReference>
<dbReference type="InterPro" id="IPR028098">
    <property type="entry name" value="Glyco_trans_4-like_N"/>
</dbReference>
<evidence type="ECO:0000256" key="2">
    <source>
        <dbReference type="ARBA" id="ARBA00022679"/>
    </source>
</evidence>
<dbReference type="InterPro" id="IPR001296">
    <property type="entry name" value="Glyco_trans_1"/>
</dbReference>
<dbReference type="CDD" id="cd03811">
    <property type="entry name" value="GT4_GT28_WabH-like"/>
    <property type="match status" value="1"/>
</dbReference>
<evidence type="ECO:0000256" key="1">
    <source>
        <dbReference type="ARBA" id="ARBA00022676"/>
    </source>
</evidence>
<organism evidence="5 6">
    <name type="scientific">Kosakonia oryziphila</name>
    <dbReference type="NCBI Taxonomy" id="1005667"/>
    <lineage>
        <taxon>Bacteria</taxon>
        <taxon>Pseudomonadati</taxon>
        <taxon>Pseudomonadota</taxon>
        <taxon>Gammaproteobacteria</taxon>
        <taxon>Enterobacterales</taxon>
        <taxon>Enterobacteriaceae</taxon>
        <taxon>Kosakonia</taxon>
    </lineage>
</organism>
<dbReference type="OrthoDB" id="9792269at2"/>
<sequence>MRILMIIDGLPGGGAEKTVLTLSSGLVQMGHQVSLFSLRKECDYPIPEGVDFQVIQDKCEKPWRKLTEIPRRAKLLDEAIITAERSGKFDIVFSHLHKTDRIVAHSHALDRDKVWFCIHGMFSFSYLCHRRGFSRWFKHMKMRHIYKNRNIVAVSSAVLHDLSDTLAIPLRRSAVIHNPFDVEAIQDLARQPFEMQGQDYLIHVGRFHEQKRHDRLLRAYALSKIEVPLVMMGNGSEAKIAQLKALAESLGIADRVVFHPFVANPYSWIKGARLLVLSSDCEGFGNVLVEAIICQTPPVSTNCPGGPAEILTGPLARGLSGLSDESLAKTLSDVYANNSQGIDGEIISSYGINAICQQYLALAENNK</sequence>
<dbReference type="Proteomes" id="UP000198515">
    <property type="component" value="Unassembled WGS sequence"/>
</dbReference>
<dbReference type="GO" id="GO:1901135">
    <property type="term" value="P:carbohydrate derivative metabolic process"/>
    <property type="evidence" value="ECO:0007669"/>
    <property type="project" value="UniProtKB-ARBA"/>
</dbReference>
<gene>
    <name evidence="5" type="ORF">GA0061070_1002122</name>
</gene>
<proteinExistence type="predicted"/>
<dbReference type="Pfam" id="PF00534">
    <property type="entry name" value="Glycos_transf_1"/>
    <property type="match status" value="1"/>
</dbReference>
<accession>A0A1C3ZRW0</accession>
<dbReference type="AlphaFoldDB" id="A0A1C3ZRW0"/>
<dbReference type="Pfam" id="PF13439">
    <property type="entry name" value="Glyco_transf_4"/>
    <property type="match status" value="1"/>
</dbReference>
<dbReference type="PANTHER" id="PTHR12526">
    <property type="entry name" value="GLYCOSYLTRANSFERASE"/>
    <property type="match status" value="1"/>
</dbReference>
<protein>
    <submittedName>
        <fullName evidence="5">Glycosyltransferase involved in cell wall bisynthesis</fullName>
    </submittedName>
</protein>
<evidence type="ECO:0000313" key="6">
    <source>
        <dbReference type="Proteomes" id="UP000198515"/>
    </source>
</evidence>
<feature type="domain" description="Glycosyl transferase family 1" evidence="3">
    <location>
        <begin position="193"/>
        <end position="312"/>
    </location>
</feature>
<evidence type="ECO:0000313" key="5">
    <source>
        <dbReference type="EMBL" id="SCB85045.1"/>
    </source>
</evidence>
<dbReference type="SUPFAM" id="SSF53756">
    <property type="entry name" value="UDP-Glycosyltransferase/glycogen phosphorylase"/>
    <property type="match status" value="1"/>
</dbReference>
<evidence type="ECO:0000259" key="4">
    <source>
        <dbReference type="Pfam" id="PF13439"/>
    </source>
</evidence>
<evidence type="ECO:0000259" key="3">
    <source>
        <dbReference type="Pfam" id="PF00534"/>
    </source>
</evidence>
<reference evidence="6" key="1">
    <citation type="submission" date="2016-08" db="EMBL/GenBank/DDBJ databases">
        <authorList>
            <person name="Varghese N."/>
            <person name="Submissions Spin"/>
        </authorList>
    </citation>
    <scope>NUCLEOTIDE SEQUENCE [LARGE SCALE GENOMIC DNA]</scope>
    <source>
        <strain evidence="6">REICA_142</strain>
    </source>
</reference>
<name>A0A1C3ZRW0_9ENTR</name>
<keyword evidence="2 5" id="KW-0808">Transferase</keyword>
<keyword evidence="6" id="KW-1185">Reference proteome</keyword>
<dbReference type="RefSeq" id="WP_090133195.1">
    <property type="nucleotide sequence ID" value="NZ_FMBC01000002.1"/>
</dbReference>
<feature type="domain" description="Glycosyltransferase subfamily 4-like N-terminal" evidence="4">
    <location>
        <begin position="13"/>
        <end position="183"/>
    </location>
</feature>
<dbReference type="GO" id="GO:0016757">
    <property type="term" value="F:glycosyltransferase activity"/>
    <property type="evidence" value="ECO:0007669"/>
    <property type="project" value="UniProtKB-KW"/>
</dbReference>